<dbReference type="PRINTS" id="PR00171">
    <property type="entry name" value="SUGRTRNSPORT"/>
</dbReference>
<keyword evidence="3 7" id="KW-0813">Transport</keyword>
<dbReference type="InterPro" id="IPR003663">
    <property type="entry name" value="Sugar/inositol_transpt"/>
</dbReference>
<dbReference type="EMBL" id="MU006089">
    <property type="protein sequence ID" value="KAF2843780.1"/>
    <property type="molecule type" value="Genomic_DNA"/>
</dbReference>
<evidence type="ECO:0000256" key="8">
    <source>
        <dbReference type="SAM" id="Phobius"/>
    </source>
</evidence>
<keyword evidence="4 8" id="KW-0812">Transmembrane</keyword>
<dbReference type="GO" id="GO:0005351">
    <property type="term" value="F:carbohydrate:proton symporter activity"/>
    <property type="evidence" value="ECO:0007669"/>
    <property type="project" value="TreeGrafter"/>
</dbReference>
<evidence type="ECO:0000256" key="4">
    <source>
        <dbReference type="ARBA" id="ARBA00022692"/>
    </source>
</evidence>
<feature type="transmembrane region" description="Helical" evidence="8">
    <location>
        <begin position="145"/>
        <end position="163"/>
    </location>
</feature>
<comment type="similarity">
    <text evidence="2 7">Belongs to the major facilitator superfamily. Sugar transporter (TC 2.A.1.1) family.</text>
</comment>
<dbReference type="InterPro" id="IPR050360">
    <property type="entry name" value="MFS_Sugar_Transporters"/>
</dbReference>
<feature type="transmembrane region" description="Helical" evidence="8">
    <location>
        <begin position="354"/>
        <end position="378"/>
    </location>
</feature>
<dbReference type="Gene3D" id="1.20.1250.20">
    <property type="entry name" value="MFS general substrate transporter like domains"/>
    <property type="match status" value="1"/>
</dbReference>
<evidence type="ECO:0000256" key="7">
    <source>
        <dbReference type="RuleBase" id="RU003346"/>
    </source>
</evidence>
<evidence type="ECO:0000256" key="3">
    <source>
        <dbReference type="ARBA" id="ARBA00022448"/>
    </source>
</evidence>
<evidence type="ECO:0000256" key="2">
    <source>
        <dbReference type="ARBA" id="ARBA00010992"/>
    </source>
</evidence>
<dbReference type="InterPro" id="IPR036259">
    <property type="entry name" value="MFS_trans_sf"/>
</dbReference>
<dbReference type="InterPro" id="IPR020846">
    <property type="entry name" value="MFS_dom"/>
</dbReference>
<feature type="domain" description="Major facilitator superfamily (MFS) profile" evidence="9">
    <location>
        <begin position="13"/>
        <end position="444"/>
    </location>
</feature>
<dbReference type="PROSITE" id="PS00217">
    <property type="entry name" value="SUGAR_TRANSPORT_2"/>
    <property type="match status" value="1"/>
</dbReference>
<feature type="transmembrane region" description="Helical" evidence="8">
    <location>
        <begin position="175"/>
        <end position="192"/>
    </location>
</feature>
<dbReference type="Pfam" id="PF00083">
    <property type="entry name" value="Sugar_tr"/>
    <property type="match status" value="1"/>
</dbReference>
<dbReference type="InterPro" id="IPR005829">
    <property type="entry name" value="Sugar_transporter_CS"/>
</dbReference>
<dbReference type="OrthoDB" id="5399138at2759"/>
<dbReference type="InterPro" id="IPR005828">
    <property type="entry name" value="MFS_sugar_transport-like"/>
</dbReference>
<dbReference type="PANTHER" id="PTHR48022:SF2">
    <property type="entry name" value="PLASTIDIC GLUCOSE TRANSPORTER 4"/>
    <property type="match status" value="1"/>
</dbReference>
<keyword evidence="11" id="KW-1185">Reference proteome</keyword>
<accession>A0A9P4VVP3</accession>
<feature type="transmembrane region" description="Helical" evidence="8">
    <location>
        <begin position="82"/>
        <end position="103"/>
    </location>
</feature>
<evidence type="ECO:0000313" key="11">
    <source>
        <dbReference type="Proteomes" id="UP000799429"/>
    </source>
</evidence>
<dbReference type="SUPFAM" id="SSF103473">
    <property type="entry name" value="MFS general substrate transporter"/>
    <property type="match status" value="1"/>
</dbReference>
<keyword evidence="6 8" id="KW-0472">Membrane</keyword>
<comment type="caution">
    <text evidence="10">The sequence shown here is derived from an EMBL/GenBank/DDBJ whole genome shotgun (WGS) entry which is preliminary data.</text>
</comment>
<reference evidence="10" key="1">
    <citation type="journal article" date="2020" name="Stud. Mycol.">
        <title>101 Dothideomycetes genomes: a test case for predicting lifestyles and emergence of pathogens.</title>
        <authorList>
            <person name="Haridas S."/>
            <person name="Albert R."/>
            <person name="Binder M."/>
            <person name="Bloem J."/>
            <person name="Labutti K."/>
            <person name="Salamov A."/>
            <person name="Andreopoulos B."/>
            <person name="Baker S."/>
            <person name="Barry K."/>
            <person name="Bills G."/>
            <person name="Bluhm B."/>
            <person name="Cannon C."/>
            <person name="Castanera R."/>
            <person name="Culley D."/>
            <person name="Daum C."/>
            <person name="Ezra D."/>
            <person name="Gonzalez J."/>
            <person name="Henrissat B."/>
            <person name="Kuo A."/>
            <person name="Liang C."/>
            <person name="Lipzen A."/>
            <person name="Lutzoni F."/>
            <person name="Magnuson J."/>
            <person name="Mondo S."/>
            <person name="Nolan M."/>
            <person name="Ohm R."/>
            <person name="Pangilinan J."/>
            <person name="Park H.-J."/>
            <person name="Ramirez L."/>
            <person name="Alfaro M."/>
            <person name="Sun H."/>
            <person name="Tritt A."/>
            <person name="Yoshinaga Y."/>
            <person name="Zwiers L.-H."/>
            <person name="Turgeon B."/>
            <person name="Goodwin S."/>
            <person name="Spatafora J."/>
            <person name="Crous P."/>
            <person name="Grigoriev I."/>
        </authorList>
    </citation>
    <scope>NUCLEOTIDE SEQUENCE</scope>
    <source>
        <strain evidence="10">CBS 101060</strain>
    </source>
</reference>
<feature type="transmembrane region" description="Helical" evidence="8">
    <location>
        <begin position="324"/>
        <end position="342"/>
    </location>
</feature>
<dbReference type="PROSITE" id="PS00216">
    <property type="entry name" value="SUGAR_TRANSPORT_1"/>
    <property type="match status" value="1"/>
</dbReference>
<evidence type="ECO:0000259" key="9">
    <source>
        <dbReference type="PROSITE" id="PS50850"/>
    </source>
</evidence>
<sequence length="520" mass="56343">MFKALKPPGYVTASVVISIGGFLNGFDTGSIGPVTEMPHYLSLFGPLTPQMRGFTVSLIMLAGALPSVFAGQLADRFGRLHVVLMGALVFTLGTVLEASSYGLPMFLVGRGLSGLGQGLWLGTVSVYICEIAPSARRGMLVSMPQLNAAAGVCLGYFTCYGSLHMDSSLSWRLPYIISSILGLVLASSCLFLPDSPRWLIQHEYRQQAMRNLERLNFNQAEAEKDVLRPIEQAHVQTSTVEGFMMIFRREYRKKTLLALVVLGMVQMSGIDGVLYYAPTLFTQAGLPDQTAAFLASGVSAILMLAISVPALIFADKWGRRTSMITGGIGLSSCMLLIGSFYASSSVHPYGVARWVVVVLIFAFALIFCFTWGVVGKIYASEIQPAQTRAAANCVAQGLGFFTNWFVGFFTPIFLANSSFGAYFLFGFIALATVAVLAVYMPETRGIPLESIQEAFDRPVMKSWAHHIRRLFSRSTLDPSRDQGIELSSMPSTPAPEPILVPSVELGSTAHALGTNDARLV</sequence>
<dbReference type="PANTHER" id="PTHR48022">
    <property type="entry name" value="PLASTIDIC GLUCOSE TRANSPORTER 4"/>
    <property type="match status" value="1"/>
</dbReference>
<feature type="transmembrane region" description="Helical" evidence="8">
    <location>
        <begin position="255"/>
        <end position="278"/>
    </location>
</feature>
<evidence type="ECO:0000256" key="1">
    <source>
        <dbReference type="ARBA" id="ARBA00004141"/>
    </source>
</evidence>
<keyword evidence="5 8" id="KW-1133">Transmembrane helix</keyword>
<evidence type="ECO:0000256" key="5">
    <source>
        <dbReference type="ARBA" id="ARBA00022989"/>
    </source>
</evidence>
<feature type="transmembrane region" description="Helical" evidence="8">
    <location>
        <begin position="115"/>
        <end position="133"/>
    </location>
</feature>
<feature type="transmembrane region" description="Helical" evidence="8">
    <location>
        <begin position="419"/>
        <end position="440"/>
    </location>
</feature>
<gene>
    <name evidence="10" type="ORF">M501DRAFT_924949</name>
</gene>
<feature type="transmembrane region" description="Helical" evidence="8">
    <location>
        <begin position="51"/>
        <end position="70"/>
    </location>
</feature>
<dbReference type="FunFam" id="1.20.1250.20:FF:000134">
    <property type="entry name" value="MFS sugar transporter protein"/>
    <property type="match status" value="1"/>
</dbReference>
<evidence type="ECO:0000256" key="6">
    <source>
        <dbReference type="ARBA" id="ARBA00023136"/>
    </source>
</evidence>
<feature type="transmembrane region" description="Helical" evidence="8">
    <location>
        <begin position="390"/>
        <end position="413"/>
    </location>
</feature>
<proteinExistence type="inferred from homology"/>
<feature type="transmembrane region" description="Helical" evidence="8">
    <location>
        <begin position="290"/>
        <end position="312"/>
    </location>
</feature>
<dbReference type="PROSITE" id="PS50850">
    <property type="entry name" value="MFS"/>
    <property type="match status" value="1"/>
</dbReference>
<dbReference type="NCBIfam" id="TIGR00879">
    <property type="entry name" value="SP"/>
    <property type="match status" value="1"/>
</dbReference>
<dbReference type="Proteomes" id="UP000799429">
    <property type="component" value="Unassembled WGS sequence"/>
</dbReference>
<dbReference type="AlphaFoldDB" id="A0A9P4VVP3"/>
<dbReference type="GO" id="GO:0016020">
    <property type="term" value="C:membrane"/>
    <property type="evidence" value="ECO:0007669"/>
    <property type="project" value="UniProtKB-SubCell"/>
</dbReference>
<organism evidence="10 11">
    <name type="scientific">Patellaria atrata CBS 101060</name>
    <dbReference type="NCBI Taxonomy" id="1346257"/>
    <lineage>
        <taxon>Eukaryota</taxon>
        <taxon>Fungi</taxon>
        <taxon>Dikarya</taxon>
        <taxon>Ascomycota</taxon>
        <taxon>Pezizomycotina</taxon>
        <taxon>Dothideomycetes</taxon>
        <taxon>Dothideomycetes incertae sedis</taxon>
        <taxon>Patellariales</taxon>
        <taxon>Patellariaceae</taxon>
        <taxon>Patellaria</taxon>
    </lineage>
</organism>
<protein>
    <submittedName>
        <fullName evidence="10">General substrate transporter</fullName>
    </submittedName>
</protein>
<evidence type="ECO:0000313" key="10">
    <source>
        <dbReference type="EMBL" id="KAF2843780.1"/>
    </source>
</evidence>
<name>A0A9P4VVP3_9PEZI</name>
<comment type="subcellular location">
    <subcellularLocation>
        <location evidence="1">Membrane</location>
        <topology evidence="1">Multi-pass membrane protein</topology>
    </subcellularLocation>
</comment>